<evidence type="ECO:0000313" key="1">
    <source>
        <dbReference type="EMBL" id="EEF34154.1"/>
    </source>
</evidence>
<gene>
    <name evidence="1" type="ORF">RCOM_1275050</name>
</gene>
<keyword evidence="2" id="KW-1185">Reference proteome</keyword>
<protein>
    <submittedName>
        <fullName evidence="1">Uncharacterized protein</fullName>
    </submittedName>
</protein>
<dbReference type="Proteomes" id="UP000008311">
    <property type="component" value="Unassembled WGS sequence"/>
</dbReference>
<dbReference type="InParanoid" id="B9SQH0"/>
<evidence type="ECO:0000313" key="2">
    <source>
        <dbReference type="Proteomes" id="UP000008311"/>
    </source>
</evidence>
<dbReference type="AlphaFoldDB" id="B9SQH0"/>
<name>B9SQH0_RICCO</name>
<dbReference type="EMBL" id="EQ974084">
    <property type="protein sequence ID" value="EEF34154.1"/>
    <property type="molecule type" value="Genomic_DNA"/>
</dbReference>
<proteinExistence type="predicted"/>
<organism evidence="1 2">
    <name type="scientific">Ricinus communis</name>
    <name type="common">Castor bean</name>
    <dbReference type="NCBI Taxonomy" id="3988"/>
    <lineage>
        <taxon>Eukaryota</taxon>
        <taxon>Viridiplantae</taxon>
        <taxon>Streptophyta</taxon>
        <taxon>Embryophyta</taxon>
        <taxon>Tracheophyta</taxon>
        <taxon>Spermatophyta</taxon>
        <taxon>Magnoliopsida</taxon>
        <taxon>eudicotyledons</taxon>
        <taxon>Gunneridae</taxon>
        <taxon>Pentapetalae</taxon>
        <taxon>rosids</taxon>
        <taxon>fabids</taxon>
        <taxon>Malpighiales</taxon>
        <taxon>Euphorbiaceae</taxon>
        <taxon>Acalyphoideae</taxon>
        <taxon>Acalypheae</taxon>
        <taxon>Ricinus</taxon>
    </lineage>
</organism>
<reference evidence="2" key="1">
    <citation type="journal article" date="2010" name="Nat. Biotechnol.">
        <title>Draft genome sequence of the oilseed species Ricinus communis.</title>
        <authorList>
            <person name="Chan A.P."/>
            <person name="Crabtree J."/>
            <person name="Zhao Q."/>
            <person name="Lorenzi H."/>
            <person name="Orvis J."/>
            <person name="Puiu D."/>
            <person name="Melake-Berhan A."/>
            <person name="Jones K.M."/>
            <person name="Redman J."/>
            <person name="Chen G."/>
            <person name="Cahoon E.B."/>
            <person name="Gedil M."/>
            <person name="Stanke M."/>
            <person name="Haas B.J."/>
            <person name="Wortman J.R."/>
            <person name="Fraser-Liggett C.M."/>
            <person name="Ravel J."/>
            <person name="Rabinowicz P.D."/>
        </authorList>
    </citation>
    <scope>NUCLEOTIDE SEQUENCE [LARGE SCALE GENOMIC DNA]</scope>
    <source>
        <strain evidence="2">cv. Hale</strain>
    </source>
</reference>
<accession>B9SQH0</accession>
<sequence length="50" mass="5979">MVSQGRKLTKTYGLLQHLHFDVRKIKEKQGFSPYHLEDWKSSEDDDKDKD</sequence>